<organism evidence="1">
    <name type="scientific">marine sediment metagenome</name>
    <dbReference type="NCBI Taxonomy" id="412755"/>
    <lineage>
        <taxon>unclassified sequences</taxon>
        <taxon>metagenomes</taxon>
        <taxon>ecological metagenomes</taxon>
    </lineage>
</organism>
<gene>
    <name evidence="1" type="ORF">S03H2_64889</name>
</gene>
<accession>X1IKN2</accession>
<evidence type="ECO:0000313" key="1">
    <source>
        <dbReference type="EMBL" id="GAH82272.1"/>
    </source>
</evidence>
<name>X1IKN2_9ZZZZ</name>
<comment type="caution">
    <text evidence="1">The sequence shown here is derived from an EMBL/GenBank/DDBJ whole genome shotgun (WGS) entry which is preliminary data.</text>
</comment>
<protein>
    <submittedName>
        <fullName evidence="1">Uncharacterized protein</fullName>
    </submittedName>
</protein>
<proteinExistence type="predicted"/>
<reference evidence="1" key="1">
    <citation type="journal article" date="2014" name="Front. Microbiol.">
        <title>High frequency of phylogenetically diverse reductive dehalogenase-homologous genes in deep subseafloor sedimentary metagenomes.</title>
        <authorList>
            <person name="Kawai M."/>
            <person name="Futagami T."/>
            <person name="Toyoda A."/>
            <person name="Takaki Y."/>
            <person name="Nishi S."/>
            <person name="Hori S."/>
            <person name="Arai W."/>
            <person name="Tsubouchi T."/>
            <person name="Morono Y."/>
            <person name="Uchiyama I."/>
            <person name="Ito T."/>
            <person name="Fujiyama A."/>
            <person name="Inagaki F."/>
            <person name="Takami H."/>
        </authorList>
    </citation>
    <scope>NUCLEOTIDE SEQUENCE</scope>
    <source>
        <strain evidence="1">Expedition CK06-06</strain>
    </source>
</reference>
<dbReference type="AlphaFoldDB" id="X1IKN2"/>
<sequence>MIFWASLAIVGTNLNAKEKEKANSYGNFIDIKERAKSFGSTVKKKIENADTMIQILNIIAIAKDKDMNNVFNIIIKRTKNDNP</sequence>
<dbReference type="EMBL" id="BARU01042200">
    <property type="protein sequence ID" value="GAH82272.1"/>
    <property type="molecule type" value="Genomic_DNA"/>
</dbReference>